<gene>
    <name evidence="2" type="ORF">QBC35DRAFT_476652</name>
</gene>
<proteinExistence type="predicted"/>
<comment type="caution">
    <text evidence="2">The sequence shown here is derived from an EMBL/GenBank/DDBJ whole genome shotgun (WGS) entry which is preliminary data.</text>
</comment>
<reference evidence="2" key="1">
    <citation type="journal article" date="2023" name="Mol. Phylogenet. Evol.">
        <title>Genome-scale phylogeny and comparative genomics of the fungal order Sordariales.</title>
        <authorList>
            <person name="Hensen N."/>
            <person name="Bonometti L."/>
            <person name="Westerberg I."/>
            <person name="Brannstrom I.O."/>
            <person name="Guillou S."/>
            <person name="Cros-Aarteil S."/>
            <person name="Calhoun S."/>
            <person name="Haridas S."/>
            <person name="Kuo A."/>
            <person name="Mondo S."/>
            <person name="Pangilinan J."/>
            <person name="Riley R."/>
            <person name="LaButti K."/>
            <person name="Andreopoulos B."/>
            <person name="Lipzen A."/>
            <person name="Chen C."/>
            <person name="Yan M."/>
            <person name="Daum C."/>
            <person name="Ng V."/>
            <person name="Clum A."/>
            <person name="Steindorff A."/>
            <person name="Ohm R.A."/>
            <person name="Martin F."/>
            <person name="Silar P."/>
            <person name="Natvig D.O."/>
            <person name="Lalanne C."/>
            <person name="Gautier V."/>
            <person name="Ament-Velasquez S.L."/>
            <person name="Kruys A."/>
            <person name="Hutchinson M.I."/>
            <person name="Powell A.J."/>
            <person name="Barry K."/>
            <person name="Miller A.N."/>
            <person name="Grigoriev I.V."/>
            <person name="Debuchy R."/>
            <person name="Gladieux P."/>
            <person name="Hiltunen Thoren M."/>
            <person name="Johannesson H."/>
        </authorList>
    </citation>
    <scope>NUCLEOTIDE SEQUENCE</scope>
    <source>
        <strain evidence="2">PSN309</strain>
    </source>
</reference>
<feature type="transmembrane region" description="Helical" evidence="1">
    <location>
        <begin position="35"/>
        <end position="53"/>
    </location>
</feature>
<dbReference type="Proteomes" id="UP001302126">
    <property type="component" value="Unassembled WGS sequence"/>
</dbReference>
<protein>
    <submittedName>
        <fullName evidence="2">Uncharacterized protein</fullName>
    </submittedName>
</protein>
<name>A0AAN6WN43_9PEZI</name>
<keyword evidence="1" id="KW-0472">Membrane</keyword>
<feature type="transmembrane region" description="Helical" evidence="1">
    <location>
        <begin position="74"/>
        <end position="92"/>
    </location>
</feature>
<keyword evidence="1" id="KW-0812">Transmembrane</keyword>
<keyword evidence="3" id="KW-1185">Reference proteome</keyword>
<sequence length="281" mass="31163">MFETTETPPTLTFTTGKSRVFLRPVRIILVEEYNFLNGIITARLVIIFVFFTGKATLVTRGLLRFSKHKYPSNFALMSWVTITITITVGALVERYKLMEIGGESEYRILFEEGAAWVVDNSVKVDADFGCQGTVMRGPAIWGQTASRMISQMPEFDYQSDDRSADDLTLATILDESIDQSEHPEDNAVESCEISKGSATLVESFLGPARLLSGLDIFPVVVICNLFPLMLSVRGMKERSLELGSGNLLLTRKASRRESRAAWTAIPNNLGTPSPVLGEHSR</sequence>
<reference evidence="2" key="2">
    <citation type="submission" date="2023-05" db="EMBL/GenBank/DDBJ databases">
        <authorList>
            <consortium name="Lawrence Berkeley National Laboratory"/>
            <person name="Steindorff A."/>
            <person name="Hensen N."/>
            <person name="Bonometti L."/>
            <person name="Westerberg I."/>
            <person name="Brannstrom I.O."/>
            <person name="Guillou S."/>
            <person name="Cros-Aarteil S."/>
            <person name="Calhoun S."/>
            <person name="Haridas S."/>
            <person name="Kuo A."/>
            <person name="Mondo S."/>
            <person name="Pangilinan J."/>
            <person name="Riley R."/>
            <person name="Labutti K."/>
            <person name="Andreopoulos B."/>
            <person name="Lipzen A."/>
            <person name="Chen C."/>
            <person name="Yanf M."/>
            <person name="Daum C."/>
            <person name="Ng V."/>
            <person name="Clum A."/>
            <person name="Ohm R."/>
            <person name="Martin F."/>
            <person name="Silar P."/>
            <person name="Natvig D."/>
            <person name="Lalanne C."/>
            <person name="Gautier V."/>
            <person name="Ament-Velasquez S.L."/>
            <person name="Kruys A."/>
            <person name="Hutchinson M.I."/>
            <person name="Powell A.J."/>
            <person name="Barry K."/>
            <person name="Miller A.N."/>
            <person name="Grigoriev I.V."/>
            <person name="Debuchy R."/>
            <person name="Gladieux P."/>
            <person name="Thoren M.H."/>
            <person name="Johannesson H."/>
        </authorList>
    </citation>
    <scope>NUCLEOTIDE SEQUENCE</scope>
    <source>
        <strain evidence="2">PSN309</strain>
    </source>
</reference>
<dbReference type="AlphaFoldDB" id="A0AAN6WN43"/>
<dbReference type="EMBL" id="MU864461">
    <property type="protein sequence ID" value="KAK4185119.1"/>
    <property type="molecule type" value="Genomic_DNA"/>
</dbReference>
<accession>A0AAN6WN43</accession>
<evidence type="ECO:0000313" key="2">
    <source>
        <dbReference type="EMBL" id="KAK4185119.1"/>
    </source>
</evidence>
<keyword evidence="1" id="KW-1133">Transmembrane helix</keyword>
<evidence type="ECO:0000256" key="1">
    <source>
        <dbReference type="SAM" id="Phobius"/>
    </source>
</evidence>
<evidence type="ECO:0000313" key="3">
    <source>
        <dbReference type="Proteomes" id="UP001302126"/>
    </source>
</evidence>
<organism evidence="2 3">
    <name type="scientific">Podospora australis</name>
    <dbReference type="NCBI Taxonomy" id="1536484"/>
    <lineage>
        <taxon>Eukaryota</taxon>
        <taxon>Fungi</taxon>
        <taxon>Dikarya</taxon>
        <taxon>Ascomycota</taxon>
        <taxon>Pezizomycotina</taxon>
        <taxon>Sordariomycetes</taxon>
        <taxon>Sordariomycetidae</taxon>
        <taxon>Sordariales</taxon>
        <taxon>Podosporaceae</taxon>
        <taxon>Podospora</taxon>
    </lineage>
</organism>